<feature type="non-terminal residue" evidence="2">
    <location>
        <position position="53"/>
    </location>
</feature>
<dbReference type="AlphaFoldDB" id="K0YFW5"/>
<organism evidence="2 3">
    <name type="scientific">Corynebacterium otitidis ATCC 51513</name>
    <dbReference type="NCBI Taxonomy" id="883169"/>
    <lineage>
        <taxon>Bacteria</taxon>
        <taxon>Bacillati</taxon>
        <taxon>Actinomycetota</taxon>
        <taxon>Actinomycetes</taxon>
        <taxon>Mycobacteriales</taxon>
        <taxon>Corynebacteriaceae</taxon>
        <taxon>Corynebacterium</taxon>
    </lineage>
</organism>
<evidence type="ECO:0000256" key="1">
    <source>
        <dbReference type="SAM" id="MobiDB-lite"/>
    </source>
</evidence>
<accession>K0YFW5</accession>
<reference evidence="2 3" key="1">
    <citation type="submission" date="2012-08" db="EMBL/GenBank/DDBJ databases">
        <title>The Genome Sequence of Turicella otitidis ATCC 51513.</title>
        <authorList>
            <consortium name="The Broad Institute Genome Sequencing Platform"/>
            <person name="Earl A."/>
            <person name="Ward D."/>
            <person name="Feldgarden M."/>
            <person name="Gevers D."/>
            <person name="Huys G."/>
            <person name="Walker B."/>
            <person name="Young S.K."/>
            <person name="Zeng Q."/>
            <person name="Gargeya S."/>
            <person name="Fitzgerald M."/>
            <person name="Haas B."/>
            <person name="Abouelleil A."/>
            <person name="Alvarado L."/>
            <person name="Arachchi H.M."/>
            <person name="Berlin A.M."/>
            <person name="Chapman S.B."/>
            <person name="Goldberg J."/>
            <person name="Griggs A."/>
            <person name="Gujja S."/>
            <person name="Hansen M."/>
            <person name="Howarth C."/>
            <person name="Imamovic A."/>
            <person name="Larimer J."/>
            <person name="McCowen C."/>
            <person name="Montmayeur A."/>
            <person name="Murphy C."/>
            <person name="Neiman D."/>
            <person name="Pearson M."/>
            <person name="Priest M."/>
            <person name="Roberts A."/>
            <person name="Saif S."/>
            <person name="Shea T."/>
            <person name="Sisk P."/>
            <person name="Sykes S."/>
            <person name="Wortman J."/>
            <person name="Nusbaum C."/>
            <person name="Birren B."/>
        </authorList>
    </citation>
    <scope>NUCLEOTIDE SEQUENCE [LARGE SCALE GENOMIC DNA]</scope>
    <source>
        <strain evidence="2 3">ATCC 51513</strain>
    </source>
</reference>
<feature type="region of interest" description="Disordered" evidence="1">
    <location>
        <begin position="1"/>
        <end position="53"/>
    </location>
</feature>
<protein>
    <submittedName>
        <fullName evidence="2">Uncharacterized protein</fullName>
    </submittedName>
</protein>
<evidence type="ECO:0000313" key="3">
    <source>
        <dbReference type="Proteomes" id="UP000006078"/>
    </source>
</evidence>
<feature type="compositionally biased region" description="Basic and acidic residues" evidence="1">
    <location>
        <begin position="39"/>
        <end position="53"/>
    </location>
</feature>
<proteinExistence type="predicted"/>
<dbReference type="EMBL" id="AHAE01000034">
    <property type="protein sequence ID" value="EJZ82311.1"/>
    <property type="molecule type" value="Genomic_DNA"/>
</dbReference>
<dbReference type="HOGENOM" id="CLU_3092455_0_0_11"/>
<gene>
    <name evidence="2" type="ORF">HMPREF9719_00728</name>
</gene>
<comment type="caution">
    <text evidence="2">The sequence shown here is derived from an EMBL/GenBank/DDBJ whole genome shotgun (WGS) entry which is preliminary data.</text>
</comment>
<name>K0YFW5_9CORY</name>
<feature type="compositionally biased region" description="Basic residues" evidence="1">
    <location>
        <begin position="18"/>
        <end position="30"/>
    </location>
</feature>
<keyword evidence="3" id="KW-1185">Reference proteome</keyword>
<evidence type="ECO:0000313" key="2">
    <source>
        <dbReference type="EMBL" id="EJZ82311.1"/>
    </source>
</evidence>
<sequence>MSENDKPGHLQGAGGFRSRSKQAGPRRKPSGARSAAGRDVQRGRDRDHAAKGG</sequence>
<dbReference type="Proteomes" id="UP000006078">
    <property type="component" value="Unassembled WGS sequence"/>
</dbReference>